<sequence length="543" mass="61930">MSPHLQATGCSTGAPATLGRSGKRKESKGPATAIDTLQKKRKQTVEKHGKAPKTRDSYKGHIERGREFLRSYASQATAQSGQSFHSDPLFLKAFEAIPNQYSAEALVMYMTQKCICEGNKVSTAHSIHAAFKNMWTESCGAKYRGKWKYDKEAKEWIGNPADEADVVDFKKALANKTHLEGKREKHSLAMSYGKMEKIMAWSEAQCPSAGVMRESEKEPTFAQRTLETEHLWFRAFAATAFTIWTRCNELSGLKRKHINFNPDTTDSNSTSTPAHFDIFLEYRKGWQTKLEKLKGQCNRHGIYDQSSTPAINCYDHLPRWIEYYEKYHLGRPMKPDEYIFPQIGANGVIQPGEHASNDAIQAAIDKAGMGAHLPTMPGTTYSTHCFRRGGAQYRFMFAPAGERWTLARVRWWGGWAEGDQVRCVLFHLKFPLTIFVKRETLIRYLLDELYYYEEGHSDALCPTSNNRQLSFMGEHANHEPVKRADLDAYHKQISQRVEKTEEIFGRRMDALEEKMDIILRAVSVTGSLSHRAYLDVSKSYIYK</sequence>
<evidence type="ECO:0000256" key="1">
    <source>
        <dbReference type="ARBA" id="ARBA00023172"/>
    </source>
</evidence>
<dbReference type="STRING" id="27342.A0A0H2QYV3"/>
<keyword evidence="4" id="KW-1185">Reference proteome</keyword>
<accession>A0A0H2QYV3</accession>
<dbReference type="AlphaFoldDB" id="A0A0H2QYV3"/>
<name>A0A0H2QYV3_9AGAM</name>
<dbReference type="EMBL" id="KQ086444">
    <property type="protein sequence ID" value="KLO04745.1"/>
    <property type="molecule type" value="Genomic_DNA"/>
</dbReference>
<proteinExistence type="predicted"/>
<gene>
    <name evidence="3" type="ORF">SCHPADRAFT_840270</name>
</gene>
<keyword evidence="1" id="KW-0233">DNA recombination</keyword>
<dbReference type="GO" id="GO:0015074">
    <property type="term" value="P:DNA integration"/>
    <property type="evidence" value="ECO:0007669"/>
    <property type="project" value="InterPro"/>
</dbReference>
<dbReference type="InterPro" id="IPR013762">
    <property type="entry name" value="Integrase-like_cat_sf"/>
</dbReference>
<dbReference type="GO" id="GO:0006310">
    <property type="term" value="P:DNA recombination"/>
    <property type="evidence" value="ECO:0007669"/>
    <property type="project" value="UniProtKB-KW"/>
</dbReference>
<dbReference type="GO" id="GO:0003677">
    <property type="term" value="F:DNA binding"/>
    <property type="evidence" value="ECO:0007669"/>
    <property type="project" value="InterPro"/>
</dbReference>
<dbReference type="OrthoDB" id="164951at2759"/>
<dbReference type="InterPro" id="IPR011010">
    <property type="entry name" value="DNA_brk_join_enz"/>
</dbReference>
<evidence type="ECO:0000256" key="2">
    <source>
        <dbReference type="SAM" id="MobiDB-lite"/>
    </source>
</evidence>
<reference evidence="3 4" key="1">
    <citation type="submission" date="2015-04" db="EMBL/GenBank/DDBJ databases">
        <title>Complete genome sequence of Schizopora paradoxa KUC8140, a cosmopolitan wood degrader in East Asia.</title>
        <authorList>
            <consortium name="DOE Joint Genome Institute"/>
            <person name="Min B."/>
            <person name="Park H."/>
            <person name="Jang Y."/>
            <person name="Kim J.-J."/>
            <person name="Kim K.H."/>
            <person name="Pangilinan J."/>
            <person name="Lipzen A."/>
            <person name="Riley R."/>
            <person name="Grigoriev I.V."/>
            <person name="Spatafora J.W."/>
            <person name="Choi I.-G."/>
        </authorList>
    </citation>
    <scope>NUCLEOTIDE SEQUENCE [LARGE SCALE GENOMIC DNA]</scope>
    <source>
        <strain evidence="3 4">KUC8140</strain>
    </source>
</reference>
<dbReference type="SUPFAM" id="SSF56349">
    <property type="entry name" value="DNA breaking-rejoining enzymes"/>
    <property type="match status" value="1"/>
</dbReference>
<dbReference type="Gene3D" id="1.10.443.10">
    <property type="entry name" value="Intergrase catalytic core"/>
    <property type="match status" value="1"/>
</dbReference>
<organism evidence="3 4">
    <name type="scientific">Schizopora paradoxa</name>
    <dbReference type="NCBI Taxonomy" id="27342"/>
    <lineage>
        <taxon>Eukaryota</taxon>
        <taxon>Fungi</taxon>
        <taxon>Dikarya</taxon>
        <taxon>Basidiomycota</taxon>
        <taxon>Agaricomycotina</taxon>
        <taxon>Agaricomycetes</taxon>
        <taxon>Hymenochaetales</taxon>
        <taxon>Schizoporaceae</taxon>
        <taxon>Schizopora</taxon>
    </lineage>
</organism>
<protein>
    <submittedName>
        <fullName evidence="3">Uncharacterized protein</fullName>
    </submittedName>
</protein>
<feature type="compositionally biased region" description="Basic and acidic residues" evidence="2">
    <location>
        <begin position="43"/>
        <end position="60"/>
    </location>
</feature>
<feature type="region of interest" description="Disordered" evidence="2">
    <location>
        <begin position="1"/>
        <end position="60"/>
    </location>
</feature>
<dbReference type="Proteomes" id="UP000053477">
    <property type="component" value="Unassembled WGS sequence"/>
</dbReference>
<evidence type="ECO:0000313" key="3">
    <source>
        <dbReference type="EMBL" id="KLO04745.1"/>
    </source>
</evidence>
<evidence type="ECO:0000313" key="4">
    <source>
        <dbReference type="Proteomes" id="UP000053477"/>
    </source>
</evidence>
<dbReference type="InParanoid" id="A0A0H2QYV3"/>